<sequence>MKIICIILDFFLLKKKLAARTAAVTVQFFYIFVFTIKKNY</sequence>
<feature type="transmembrane region" description="Helical" evidence="1">
    <location>
        <begin position="17"/>
        <end position="36"/>
    </location>
</feature>
<keyword evidence="1" id="KW-0812">Transmembrane</keyword>
<dbReference type="Proteomes" id="UP000032721">
    <property type="component" value="Chromosome"/>
</dbReference>
<evidence type="ECO:0000313" key="2">
    <source>
        <dbReference type="EMBL" id="CDG15983.1"/>
    </source>
</evidence>
<gene>
    <name evidence="2" type="ORF">XDD1_0275</name>
</gene>
<protein>
    <submittedName>
        <fullName evidence="2">Uncharacterized protein</fullName>
    </submittedName>
</protein>
<organism evidence="2 3">
    <name type="scientific">Xenorhabdus doucetiae</name>
    <dbReference type="NCBI Taxonomy" id="351671"/>
    <lineage>
        <taxon>Bacteria</taxon>
        <taxon>Pseudomonadati</taxon>
        <taxon>Pseudomonadota</taxon>
        <taxon>Gammaproteobacteria</taxon>
        <taxon>Enterobacterales</taxon>
        <taxon>Morganellaceae</taxon>
        <taxon>Xenorhabdus</taxon>
    </lineage>
</organism>
<name>A0A068QMD0_9GAMM</name>
<keyword evidence="1" id="KW-1133">Transmembrane helix</keyword>
<reference evidence="2 3" key="1">
    <citation type="submission" date="2013-07" db="EMBL/GenBank/DDBJ databases">
        <authorList>
            <person name="Genoscope - CEA"/>
        </authorList>
    </citation>
    <scope>NUCLEOTIDE SEQUENCE [LARGE SCALE GENOMIC DNA]</scope>
    <source>
        <strain evidence="3">FRM16 / DSM 17909</strain>
    </source>
</reference>
<keyword evidence="1" id="KW-0472">Membrane</keyword>
<proteinExistence type="predicted"/>
<evidence type="ECO:0000313" key="3">
    <source>
        <dbReference type="Proteomes" id="UP000032721"/>
    </source>
</evidence>
<dbReference type="KEGG" id="xdo:XDD1_0275"/>
<dbReference type="AlphaFoldDB" id="A0A068QMD0"/>
<dbReference type="STRING" id="351671.XDD1_0275"/>
<evidence type="ECO:0000256" key="1">
    <source>
        <dbReference type="SAM" id="Phobius"/>
    </source>
</evidence>
<dbReference type="EMBL" id="FO704550">
    <property type="protein sequence ID" value="CDG15983.1"/>
    <property type="molecule type" value="Genomic_DNA"/>
</dbReference>
<accession>A0A068QMD0</accession>
<dbReference type="HOGENOM" id="CLU_3298813_0_0_6"/>